<feature type="transmembrane region" description="Helical" evidence="1">
    <location>
        <begin position="97"/>
        <end position="118"/>
    </location>
</feature>
<sequence>MAMDTNRKTDSGRVHWGIEFDSWSALRVFTYVKLFGVYGFVVFVLSNIPLLAVAPSSGRLISEPWRYVGLSAVSSLGIVAIALAVYKYSGSQSSGRVITVIGTEISISESIGIVPLSFTVLLGAWAAAVLVVFLPSGLFGMAVILVPVVIKMTDTIASLVVPLSGSVDTTNKIYQADSSERSYDLSIANVVASVGIGGVTVFCVRAKGGPPHILVLPTELYESIYEI</sequence>
<dbReference type="EMBL" id="FRAN01000011">
    <property type="protein sequence ID" value="SHL68300.1"/>
    <property type="molecule type" value="Genomic_DNA"/>
</dbReference>
<gene>
    <name evidence="2" type="ORF">SAMN05444342_4401</name>
</gene>
<evidence type="ECO:0000256" key="1">
    <source>
        <dbReference type="SAM" id="Phobius"/>
    </source>
</evidence>
<protein>
    <submittedName>
        <fullName evidence="2">Uncharacterized protein</fullName>
    </submittedName>
</protein>
<accession>A0A1M7CM65</accession>
<evidence type="ECO:0000313" key="3">
    <source>
        <dbReference type="Proteomes" id="UP000184203"/>
    </source>
</evidence>
<feature type="transmembrane region" description="Helical" evidence="1">
    <location>
        <begin position="124"/>
        <end position="150"/>
    </location>
</feature>
<reference evidence="3" key="1">
    <citation type="submission" date="2016-11" db="EMBL/GenBank/DDBJ databases">
        <authorList>
            <person name="Varghese N."/>
            <person name="Submissions S."/>
        </authorList>
    </citation>
    <scope>NUCLEOTIDE SEQUENCE [LARGE SCALE GENOMIC DNA]</scope>
    <source>
        <strain evidence="3">DX253</strain>
    </source>
</reference>
<evidence type="ECO:0000313" key="2">
    <source>
        <dbReference type="EMBL" id="SHL68300.1"/>
    </source>
</evidence>
<name>A0A1M7CM65_HALPU</name>
<keyword evidence="1" id="KW-1133">Transmembrane helix</keyword>
<feature type="transmembrane region" description="Helical" evidence="1">
    <location>
        <begin position="34"/>
        <end position="53"/>
    </location>
</feature>
<organism evidence="2 3">
    <name type="scientific">Haladaptatus paucihalophilus DX253</name>
    <dbReference type="NCBI Taxonomy" id="797209"/>
    <lineage>
        <taxon>Archaea</taxon>
        <taxon>Methanobacteriati</taxon>
        <taxon>Methanobacteriota</taxon>
        <taxon>Stenosarchaea group</taxon>
        <taxon>Halobacteria</taxon>
        <taxon>Halobacteriales</taxon>
        <taxon>Haladaptataceae</taxon>
        <taxon>Haladaptatus</taxon>
    </lineage>
</organism>
<keyword evidence="1" id="KW-0472">Membrane</keyword>
<dbReference type="OrthoDB" id="385785at2157"/>
<keyword evidence="1" id="KW-0812">Transmembrane</keyword>
<proteinExistence type="predicted"/>
<feature type="transmembrane region" description="Helical" evidence="1">
    <location>
        <begin position="65"/>
        <end position="85"/>
    </location>
</feature>
<dbReference type="Proteomes" id="UP000184203">
    <property type="component" value="Unassembled WGS sequence"/>
</dbReference>
<dbReference type="AlphaFoldDB" id="A0A1M7CM65"/>
<keyword evidence="3" id="KW-1185">Reference proteome</keyword>
<dbReference type="RefSeq" id="WP_139025538.1">
    <property type="nucleotide sequence ID" value="NZ_AEMG01000027.1"/>
</dbReference>